<dbReference type="AlphaFoldDB" id="A0A100VLJ6"/>
<reference evidence="2" key="2">
    <citation type="submission" date="2016-01" db="EMBL/GenBank/DDBJ databases">
        <title>Draft Genome Sequence of Paenibacillus amylolyticus Heshi-A3 that Was Isolated from Fermented Rice Bran with Aging Salted Mackerel, Which Was Named Heshiko as Traditional Fermented Seafood in Japan.</title>
        <authorList>
            <person name="Akuzawa S."/>
            <person name="Nakagawa J."/>
            <person name="Kanekatsu T."/>
            <person name="Kubota E."/>
            <person name="Ohtake R."/>
            <person name="Suzuki T."/>
            <person name="Kanesaki Y."/>
        </authorList>
    </citation>
    <scope>NUCLEOTIDE SEQUENCE [LARGE SCALE GENOMIC DNA]</scope>
    <source>
        <strain evidence="2">Heshi-A3</strain>
    </source>
</reference>
<keyword evidence="1" id="KW-0675">Receptor</keyword>
<dbReference type="EMBL" id="BCNV01000001">
    <property type="protein sequence ID" value="GAS82111.1"/>
    <property type="molecule type" value="Genomic_DNA"/>
</dbReference>
<proteinExistence type="predicted"/>
<comment type="caution">
    <text evidence="1">The sequence shown here is derived from an EMBL/GenBank/DDBJ whole genome shotgun (WGS) entry which is preliminary data.</text>
</comment>
<name>A0A100VLJ6_PAEAM</name>
<dbReference type="Proteomes" id="UP000069697">
    <property type="component" value="Unassembled WGS sequence"/>
</dbReference>
<reference evidence="1 2" key="1">
    <citation type="journal article" date="2016" name="Genome Announc.">
        <title>Draft Genome Sequence of Paenibacillus amylolyticus Heshi-A3, Isolated from Fermented Rice Bran in a Japanese Fermented Seafood Dish.</title>
        <authorList>
            <person name="Akuzawa S."/>
            <person name="Nagaoka J."/>
            <person name="Kanekatsu M."/>
            <person name="Kubota E."/>
            <person name="Ohtake R."/>
            <person name="Suzuki T."/>
            <person name="Kanesaki Y."/>
        </authorList>
    </citation>
    <scope>NUCLEOTIDE SEQUENCE [LARGE SCALE GENOMIC DNA]</scope>
    <source>
        <strain evidence="1 2">Heshi-A3</strain>
    </source>
</reference>
<sequence length="73" mass="8872">MEFYICDSKQEIYFLDLLFFANVSGMDDEFAVNVRCEAKSEDNLIWHIKPYKMKEKTGDIIYYRHIYPYKESK</sequence>
<protein>
    <submittedName>
        <fullName evidence="1">TonB-dependent receptor protein</fullName>
    </submittedName>
</protein>
<evidence type="ECO:0000313" key="2">
    <source>
        <dbReference type="Proteomes" id="UP000069697"/>
    </source>
</evidence>
<gene>
    <name evidence="1" type="ORF">PAHA3_2185</name>
</gene>
<accession>A0A100VLJ6</accession>
<organism evidence="1 2">
    <name type="scientific">Paenibacillus amylolyticus</name>
    <dbReference type="NCBI Taxonomy" id="1451"/>
    <lineage>
        <taxon>Bacteria</taxon>
        <taxon>Bacillati</taxon>
        <taxon>Bacillota</taxon>
        <taxon>Bacilli</taxon>
        <taxon>Bacillales</taxon>
        <taxon>Paenibacillaceae</taxon>
        <taxon>Paenibacillus</taxon>
    </lineage>
</organism>
<evidence type="ECO:0000313" key="1">
    <source>
        <dbReference type="EMBL" id="GAS82111.1"/>
    </source>
</evidence>